<dbReference type="AlphaFoldDB" id="A0A371EN35"/>
<dbReference type="EMBL" id="QJKJ01012986">
    <property type="protein sequence ID" value="RDX67465.1"/>
    <property type="molecule type" value="Genomic_DNA"/>
</dbReference>
<comment type="caution">
    <text evidence="2">The sequence shown here is derived from an EMBL/GenBank/DDBJ whole genome shotgun (WGS) entry which is preliminary data.</text>
</comment>
<evidence type="ECO:0000313" key="2">
    <source>
        <dbReference type="EMBL" id="RDX67465.1"/>
    </source>
</evidence>
<gene>
    <name evidence="2" type="ORF">CR513_53661</name>
</gene>
<protein>
    <submittedName>
        <fullName evidence="2">Uncharacterized protein</fullName>
    </submittedName>
</protein>
<keyword evidence="3" id="KW-1185">Reference proteome</keyword>
<feature type="region of interest" description="Disordered" evidence="1">
    <location>
        <begin position="143"/>
        <end position="178"/>
    </location>
</feature>
<accession>A0A371EN35</accession>
<sequence length="178" mass="19701">MNLHFEFPNFDDFTNYDCTCIGLTECPICLEISNAINEGVGITNIIGVVEVIAVQPLLPTIVQPLQPLINTANKVQADVGVMSQRFASGTLIVWLVQVTSKLDSLGGSGKLRKILQVLSIRLNTVRLSLFDKKEAQIMTPLRRNKKEGSSLISRRQHLRSGERTPLTSARRNDVESKA</sequence>
<reference evidence="2" key="1">
    <citation type="submission" date="2018-05" db="EMBL/GenBank/DDBJ databases">
        <title>Draft genome of Mucuna pruriens seed.</title>
        <authorList>
            <person name="Nnadi N.E."/>
            <person name="Vos R."/>
            <person name="Hasami M.H."/>
            <person name="Devisetty U.K."/>
            <person name="Aguiy J.C."/>
        </authorList>
    </citation>
    <scope>NUCLEOTIDE SEQUENCE [LARGE SCALE GENOMIC DNA]</scope>
    <source>
        <strain evidence="2">JCA_2017</strain>
    </source>
</reference>
<dbReference type="Proteomes" id="UP000257109">
    <property type="component" value="Unassembled WGS sequence"/>
</dbReference>
<feature type="non-terminal residue" evidence="2">
    <location>
        <position position="1"/>
    </location>
</feature>
<name>A0A371EN35_MUCPR</name>
<evidence type="ECO:0000256" key="1">
    <source>
        <dbReference type="SAM" id="MobiDB-lite"/>
    </source>
</evidence>
<organism evidence="2 3">
    <name type="scientific">Mucuna pruriens</name>
    <name type="common">Velvet bean</name>
    <name type="synonym">Dolichos pruriens</name>
    <dbReference type="NCBI Taxonomy" id="157652"/>
    <lineage>
        <taxon>Eukaryota</taxon>
        <taxon>Viridiplantae</taxon>
        <taxon>Streptophyta</taxon>
        <taxon>Embryophyta</taxon>
        <taxon>Tracheophyta</taxon>
        <taxon>Spermatophyta</taxon>
        <taxon>Magnoliopsida</taxon>
        <taxon>eudicotyledons</taxon>
        <taxon>Gunneridae</taxon>
        <taxon>Pentapetalae</taxon>
        <taxon>rosids</taxon>
        <taxon>fabids</taxon>
        <taxon>Fabales</taxon>
        <taxon>Fabaceae</taxon>
        <taxon>Papilionoideae</taxon>
        <taxon>50 kb inversion clade</taxon>
        <taxon>NPAAA clade</taxon>
        <taxon>indigoferoid/millettioid clade</taxon>
        <taxon>Phaseoleae</taxon>
        <taxon>Mucuna</taxon>
    </lineage>
</organism>
<evidence type="ECO:0000313" key="3">
    <source>
        <dbReference type="Proteomes" id="UP000257109"/>
    </source>
</evidence>
<proteinExistence type="predicted"/>